<accession>A0ABZ0HTT4</accession>
<keyword evidence="8" id="KW-1185">Reference proteome</keyword>
<dbReference type="PANTHER" id="PTHR33202:SF6">
    <property type="entry name" value="ZINC UPTAKE REGULATION PROTEIN"/>
    <property type="match status" value="1"/>
</dbReference>
<evidence type="ECO:0000256" key="1">
    <source>
        <dbReference type="ARBA" id="ARBA00007957"/>
    </source>
</evidence>
<evidence type="ECO:0000313" key="7">
    <source>
        <dbReference type="EMBL" id="WOJ90197.1"/>
    </source>
</evidence>
<dbReference type="Gene3D" id="1.10.10.10">
    <property type="entry name" value="Winged helix-like DNA-binding domain superfamily/Winged helix DNA-binding domain"/>
    <property type="match status" value="1"/>
</dbReference>
<name>A0ABZ0HTT4_9HYPH</name>
<comment type="similarity">
    <text evidence="1">Belongs to the Fur family.</text>
</comment>
<dbReference type="Proteomes" id="UP001626536">
    <property type="component" value="Chromosome"/>
</dbReference>
<evidence type="ECO:0000256" key="5">
    <source>
        <dbReference type="ARBA" id="ARBA00023125"/>
    </source>
</evidence>
<evidence type="ECO:0000256" key="2">
    <source>
        <dbReference type="ARBA" id="ARBA00022491"/>
    </source>
</evidence>
<gene>
    <name evidence="7" type="ORF">RZS28_02520</name>
</gene>
<dbReference type="InterPro" id="IPR036390">
    <property type="entry name" value="WH_DNA-bd_sf"/>
</dbReference>
<dbReference type="Pfam" id="PF01475">
    <property type="entry name" value="FUR"/>
    <property type="match status" value="1"/>
</dbReference>
<dbReference type="RefSeq" id="WP_407339644.1">
    <property type="nucleotide sequence ID" value="NZ_CP136862.1"/>
</dbReference>
<dbReference type="InterPro" id="IPR002481">
    <property type="entry name" value="FUR"/>
</dbReference>
<dbReference type="InterPro" id="IPR036388">
    <property type="entry name" value="WH-like_DNA-bd_sf"/>
</dbReference>
<protein>
    <submittedName>
        <fullName evidence="7">Transcriptional repressor</fullName>
    </submittedName>
</protein>
<dbReference type="SUPFAM" id="SSF46785">
    <property type="entry name" value="Winged helix' DNA-binding domain"/>
    <property type="match status" value="1"/>
</dbReference>
<proteinExistence type="inferred from homology"/>
<keyword evidence="5" id="KW-0238">DNA-binding</keyword>
<dbReference type="EMBL" id="CP136862">
    <property type="protein sequence ID" value="WOJ90197.1"/>
    <property type="molecule type" value="Genomic_DNA"/>
</dbReference>
<reference evidence="7 8" key="1">
    <citation type="submission" date="2023-10" db="EMBL/GenBank/DDBJ databases">
        <title>Novel methanotroph of the genus Methylocapsa from a subarctic wetland.</title>
        <authorList>
            <person name="Belova S.E."/>
            <person name="Oshkin I.Y."/>
            <person name="Miroshnikov K."/>
            <person name="Dedysh S.N."/>
        </authorList>
    </citation>
    <scope>NUCLEOTIDE SEQUENCE [LARGE SCALE GENOMIC DNA]</scope>
    <source>
        <strain evidence="7 8">RX1</strain>
    </source>
</reference>
<evidence type="ECO:0000313" key="8">
    <source>
        <dbReference type="Proteomes" id="UP001626536"/>
    </source>
</evidence>
<keyword evidence="6" id="KW-0804">Transcription</keyword>
<keyword evidence="2" id="KW-0678">Repressor</keyword>
<organism evidence="7 8">
    <name type="scientific">Methylocapsa polymorpha</name>
    <dbReference type="NCBI Taxonomy" id="3080828"/>
    <lineage>
        <taxon>Bacteria</taxon>
        <taxon>Pseudomonadati</taxon>
        <taxon>Pseudomonadota</taxon>
        <taxon>Alphaproteobacteria</taxon>
        <taxon>Hyphomicrobiales</taxon>
        <taxon>Beijerinckiaceae</taxon>
        <taxon>Methylocapsa</taxon>
    </lineage>
</organism>
<keyword evidence="4" id="KW-0805">Transcription regulation</keyword>
<evidence type="ECO:0000256" key="6">
    <source>
        <dbReference type="ARBA" id="ARBA00023163"/>
    </source>
</evidence>
<dbReference type="Gene3D" id="3.30.1490.190">
    <property type="match status" value="1"/>
</dbReference>
<dbReference type="PANTHER" id="PTHR33202">
    <property type="entry name" value="ZINC UPTAKE REGULATION PROTEIN"/>
    <property type="match status" value="1"/>
</dbReference>
<dbReference type="InterPro" id="IPR043135">
    <property type="entry name" value="Fur_C"/>
</dbReference>
<keyword evidence="3" id="KW-0862">Zinc</keyword>
<sequence length="150" mass="16046">MDERGGERAFAAALAACRQEGIALTPSRRRILEILACEGRPLGAYDMIDRVAQATGKRPAPISIYRALDFLLENSLVHRLASCNAYLACGHGHAAQEPIVFLICEVCGEVVEATSESMRGALADLAAQAKFQPRAQVMEVAGRCRTCAGA</sequence>
<evidence type="ECO:0000256" key="3">
    <source>
        <dbReference type="ARBA" id="ARBA00022833"/>
    </source>
</evidence>
<evidence type="ECO:0000256" key="4">
    <source>
        <dbReference type="ARBA" id="ARBA00023015"/>
    </source>
</evidence>